<dbReference type="GeneID" id="58229464"/>
<dbReference type="InterPro" id="IPR010054">
    <property type="entry name" value="Type2_sec_GspG"/>
</dbReference>
<proteinExistence type="inferred from homology"/>
<dbReference type="RefSeq" id="WP_045980376.1">
    <property type="nucleotide sequence ID" value="NZ_CP023396.1"/>
</dbReference>
<gene>
    <name evidence="12" type="ORF">TW72_13260</name>
</gene>
<protein>
    <recommendedName>
        <fullName evidence="3">Type II secretion system core protein G</fullName>
    </recommendedName>
</protein>
<evidence type="ECO:0000256" key="9">
    <source>
        <dbReference type="ARBA" id="ARBA00023136"/>
    </source>
</evidence>
<dbReference type="PATRIC" id="fig|151081.8.peg.3320"/>
<dbReference type="GO" id="GO:0005886">
    <property type="term" value="C:plasma membrane"/>
    <property type="evidence" value="ECO:0007669"/>
    <property type="project" value="UniProtKB-SubCell"/>
</dbReference>
<dbReference type="InterPro" id="IPR013545">
    <property type="entry name" value="T2SS_protein-GspG_C"/>
</dbReference>
<evidence type="ECO:0000256" key="6">
    <source>
        <dbReference type="ARBA" id="ARBA00022519"/>
    </source>
</evidence>
<keyword evidence="9 10" id="KW-0472">Membrane</keyword>
<evidence type="ECO:0000256" key="5">
    <source>
        <dbReference type="ARBA" id="ARBA00022481"/>
    </source>
</evidence>
<dbReference type="EMBL" id="JXXZ01000010">
    <property type="protein sequence ID" value="KJY98685.1"/>
    <property type="molecule type" value="Genomic_DNA"/>
</dbReference>
<accession>A0A0F4PT78</accession>
<comment type="similarity">
    <text evidence="2">Belongs to the GSP G family.</text>
</comment>
<organism evidence="12 13">
    <name type="scientific">Pseudoalteromonas ruthenica</name>
    <dbReference type="NCBI Taxonomy" id="151081"/>
    <lineage>
        <taxon>Bacteria</taxon>
        <taxon>Pseudomonadati</taxon>
        <taxon>Pseudomonadota</taxon>
        <taxon>Gammaproteobacteria</taxon>
        <taxon>Alteromonadales</taxon>
        <taxon>Pseudoalteromonadaceae</taxon>
        <taxon>Pseudoalteromonas</taxon>
    </lineage>
</organism>
<evidence type="ECO:0000256" key="8">
    <source>
        <dbReference type="ARBA" id="ARBA00022989"/>
    </source>
</evidence>
<dbReference type="Gene3D" id="3.30.700.10">
    <property type="entry name" value="Glycoprotein, Type 4 Pilin"/>
    <property type="match status" value="1"/>
</dbReference>
<keyword evidence="4" id="KW-1003">Cell membrane</keyword>
<feature type="transmembrane region" description="Helical" evidence="10">
    <location>
        <begin position="20"/>
        <end position="39"/>
    </location>
</feature>
<evidence type="ECO:0000313" key="13">
    <source>
        <dbReference type="Proteomes" id="UP000033664"/>
    </source>
</evidence>
<dbReference type="OrthoDB" id="9795612at2"/>
<keyword evidence="8 10" id="KW-1133">Transmembrane helix</keyword>
<sequence>MNKFKNSVSKRQQGFSLVELLIVMVIIGLLASLVGPAMFGKLDSSKVNTAEAQMDLLATALDTYRLDVGQYPESLQGLRVSDDKRWDGPYLPKDVPMDPWDNPYEYKRTSEGFELSSLGRDGKEGGTDIDADIIY</sequence>
<name>A0A0F4PT78_9GAMM</name>
<keyword evidence="6" id="KW-0997">Cell inner membrane</keyword>
<dbReference type="SUPFAM" id="SSF54523">
    <property type="entry name" value="Pili subunits"/>
    <property type="match status" value="1"/>
</dbReference>
<comment type="subcellular location">
    <subcellularLocation>
        <location evidence="1">Cell inner membrane</location>
        <topology evidence="1">Single-pass membrane protein</topology>
    </subcellularLocation>
</comment>
<evidence type="ECO:0000313" key="12">
    <source>
        <dbReference type="EMBL" id="KJY98685.1"/>
    </source>
</evidence>
<dbReference type="InterPro" id="IPR012902">
    <property type="entry name" value="N_methyl_site"/>
</dbReference>
<comment type="caution">
    <text evidence="12">The sequence shown here is derived from an EMBL/GenBank/DDBJ whole genome shotgun (WGS) entry which is preliminary data.</text>
</comment>
<evidence type="ECO:0000256" key="3">
    <source>
        <dbReference type="ARBA" id="ARBA00020042"/>
    </source>
</evidence>
<dbReference type="GO" id="GO:0015627">
    <property type="term" value="C:type II protein secretion system complex"/>
    <property type="evidence" value="ECO:0007669"/>
    <property type="project" value="InterPro"/>
</dbReference>
<dbReference type="PRINTS" id="PR00813">
    <property type="entry name" value="BCTERIALGSPG"/>
</dbReference>
<evidence type="ECO:0000259" key="11">
    <source>
        <dbReference type="Pfam" id="PF08334"/>
    </source>
</evidence>
<feature type="domain" description="Type II secretion system protein GspG C-terminal" evidence="11">
    <location>
        <begin position="38"/>
        <end position="133"/>
    </location>
</feature>
<dbReference type="NCBIfam" id="TIGR01710">
    <property type="entry name" value="typeII_sec_gspG"/>
    <property type="match status" value="1"/>
</dbReference>
<evidence type="ECO:0000256" key="1">
    <source>
        <dbReference type="ARBA" id="ARBA00004377"/>
    </source>
</evidence>
<dbReference type="PANTHER" id="PTHR30093">
    <property type="entry name" value="GENERAL SECRETION PATHWAY PROTEIN G"/>
    <property type="match status" value="1"/>
</dbReference>
<keyword evidence="5" id="KW-0488">Methylation</keyword>
<evidence type="ECO:0000256" key="7">
    <source>
        <dbReference type="ARBA" id="ARBA00022692"/>
    </source>
</evidence>
<dbReference type="Pfam" id="PF08334">
    <property type="entry name" value="T2SSG"/>
    <property type="match status" value="1"/>
</dbReference>
<dbReference type="InterPro" id="IPR045584">
    <property type="entry name" value="Pilin-like"/>
</dbReference>
<dbReference type="NCBIfam" id="TIGR02532">
    <property type="entry name" value="IV_pilin_GFxxxE"/>
    <property type="match status" value="1"/>
</dbReference>
<keyword evidence="13" id="KW-1185">Reference proteome</keyword>
<dbReference type="AlphaFoldDB" id="A0A0F4PT78"/>
<keyword evidence="7 10" id="KW-0812">Transmembrane</keyword>
<dbReference type="Proteomes" id="UP000033664">
    <property type="component" value="Unassembled WGS sequence"/>
</dbReference>
<dbReference type="GO" id="GO:0015628">
    <property type="term" value="P:protein secretion by the type II secretion system"/>
    <property type="evidence" value="ECO:0007669"/>
    <property type="project" value="InterPro"/>
</dbReference>
<evidence type="ECO:0000256" key="4">
    <source>
        <dbReference type="ARBA" id="ARBA00022475"/>
    </source>
</evidence>
<dbReference type="Pfam" id="PF07963">
    <property type="entry name" value="N_methyl"/>
    <property type="match status" value="1"/>
</dbReference>
<evidence type="ECO:0000256" key="10">
    <source>
        <dbReference type="SAM" id="Phobius"/>
    </source>
</evidence>
<dbReference type="PANTHER" id="PTHR30093:SF45">
    <property type="entry name" value="TYPE II SECRETION SYSTEM CORE PROTEIN G"/>
    <property type="match status" value="1"/>
</dbReference>
<reference evidence="12 13" key="1">
    <citation type="journal article" date="2015" name="BMC Genomics">
        <title>Genome mining reveals unlocked bioactive potential of marine Gram-negative bacteria.</title>
        <authorList>
            <person name="Machado H."/>
            <person name="Sonnenschein E.C."/>
            <person name="Melchiorsen J."/>
            <person name="Gram L."/>
        </authorList>
    </citation>
    <scope>NUCLEOTIDE SEQUENCE [LARGE SCALE GENOMIC DNA]</scope>
    <source>
        <strain evidence="12 13">S3137</strain>
    </source>
</reference>
<evidence type="ECO:0000256" key="2">
    <source>
        <dbReference type="ARBA" id="ARBA00009984"/>
    </source>
</evidence>
<dbReference type="PROSITE" id="PS00409">
    <property type="entry name" value="PROKAR_NTER_METHYL"/>
    <property type="match status" value="1"/>
</dbReference>
<dbReference type="InterPro" id="IPR000983">
    <property type="entry name" value="Bac_GSPG_pilin"/>
</dbReference>